<accession>A0ABD2MCS8</accession>
<name>A0ABD2MCS8_9BILA</name>
<comment type="caution">
    <text evidence="2">The sequence shown here is derived from an EMBL/GenBank/DDBJ whole genome shotgun (WGS) entry which is preliminary data.</text>
</comment>
<evidence type="ECO:0000313" key="2">
    <source>
        <dbReference type="EMBL" id="KAL3125333.1"/>
    </source>
</evidence>
<sequence>MMATQRTQPKHSRRPAMRGGGVRAVLNRTRPNQLVRVVSNGSRNNTTKGNGVTSEAMEEVICADLPIGLCINAERATKAATICMKRFVGGVYRVLRLVMCCYAFRRSHILAVDIQSQRVSGEFTSYVAWLPGVYIATFFGRTVHNFVLAGQCSPRVALSKTMNAFASYQWDLWSKMCRLLFSQLAPPGTERHTPPDFAIRPPYLRPPVGPSPAHWSVVRPALWPKPI</sequence>
<dbReference type="EMBL" id="JBICBT010000036">
    <property type="protein sequence ID" value="KAL3125333.1"/>
    <property type="molecule type" value="Genomic_DNA"/>
</dbReference>
<dbReference type="Proteomes" id="UP001620626">
    <property type="component" value="Unassembled WGS sequence"/>
</dbReference>
<evidence type="ECO:0000256" key="1">
    <source>
        <dbReference type="SAM" id="MobiDB-lite"/>
    </source>
</evidence>
<dbReference type="AlphaFoldDB" id="A0ABD2MCS8"/>
<feature type="region of interest" description="Disordered" evidence="1">
    <location>
        <begin position="1"/>
        <end position="20"/>
    </location>
</feature>
<protein>
    <submittedName>
        <fullName evidence="2">Uncharacterized protein</fullName>
    </submittedName>
</protein>
<gene>
    <name evidence="2" type="ORF">niasHT_006045</name>
</gene>
<keyword evidence="3" id="KW-1185">Reference proteome</keyword>
<organism evidence="2 3">
    <name type="scientific">Heterodera trifolii</name>
    <dbReference type="NCBI Taxonomy" id="157864"/>
    <lineage>
        <taxon>Eukaryota</taxon>
        <taxon>Metazoa</taxon>
        <taxon>Ecdysozoa</taxon>
        <taxon>Nematoda</taxon>
        <taxon>Chromadorea</taxon>
        <taxon>Rhabditida</taxon>
        <taxon>Tylenchina</taxon>
        <taxon>Tylenchomorpha</taxon>
        <taxon>Tylenchoidea</taxon>
        <taxon>Heteroderidae</taxon>
        <taxon>Heteroderinae</taxon>
        <taxon>Heterodera</taxon>
    </lineage>
</organism>
<reference evidence="2 3" key="1">
    <citation type="submission" date="2024-10" db="EMBL/GenBank/DDBJ databases">
        <authorList>
            <person name="Kim D."/>
        </authorList>
    </citation>
    <scope>NUCLEOTIDE SEQUENCE [LARGE SCALE GENOMIC DNA]</scope>
    <source>
        <strain evidence="2">BH-2024</strain>
    </source>
</reference>
<proteinExistence type="predicted"/>
<evidence type="ECO:0000313" key="3">
    <source>
        <dbReference type="Proteomes" id="UP001620626"/>
    </source>
</evidence>